<gene>
    <name evidence="3" type="ORF">RFI_09523</name>
</gene>
<dbReference type="OrthoDB" id="422728at2759"/>
<dbReference type="GO" id="GO:0034098">
    <property type="term" value="C:VCP-NPL4-UFD1 AAA ATPase complex"/>
    <property type="evidence" value="ECO:0007669"/>
    <property type="project" value="TreeGrafter"/>
</dbReference>
<feature type="non-terminal residue" evidence="3">
    <location>
        <position position="1"/>
    </location>
</feature>
<dbReference type="Gene3D" id="3.10.330.10">
    <property type="match status" value="1"/>
</dbReference>
<dbReference type="InterPro" id="IPR004854">
    <property type="entry name" value="Ufd1-like"/>
</dbReference>
<accession>X6NNU5</accession>
<protein>
    <submittedName>
        <fullName evidence="3">Ubiquitin fusion degradation UFD1 family protein</fullName>
    </submittedName>
</protein>
<evidence type="ECO:0000313" key="3">
    <source>
        <dbReference type="EMBL" id="ETO27608.1"/>
    </source>
</evidence>
<dbReference type="PANTHER" id="PTHR12555:SF13">
    <property type="entry name" value="UBIQUITIN RECOGNITION FACTOR IN ER-ASSOCIATED DEGRADATION PROTEIN 1"/>
    <property type="match status" value="1"/>
</dbReference>
<keyword evidence="4" id="KW-1185">Reference proteome</keyword>
<dbReference type="Gene3D" id="2.40.40.50">
    <property type="entry name" value="Ubiquitin fusion degradation protein UFD1, N-terminal domain"/>
    <property type="match status" value="1"/>
</dbReference>
<feature type="region of interest" description="Disordered" evidence="1">
    <location>
        <begin position="220"/>
        <end position="271"/>
    </location>
</feature>
<dbReference type="InterPro" id="IPR042299">
    <property type="entry name" value="Ufd1-like_Nn"/>
</dbReference>
<organism evidence="3 4">
    <name type="scientific">Reticulomyxa filosa</name>
    <dbReference type="NCBI Taxonomy" id="46433"/>
    <lineage>
        <taxon>Eukaryota</taxon>
        <taxon>Sar</taxon>
        <taxon>Rhizaria</taxon>
        <taxon>Retaria</taxon>
        <taxon>Foraminifera</taxon>
        <taxon>Monothalamids</taxon>
        <taxon>Reticulomyxidae</taxon>
        <taxon>Reticulomyxa</taxon>
    </lineage>
</organism>
<dbReference type="GO" id="GO:0036503">
    <property type="term" value="P:ERAD pathway"/>
    <property type="evidence" value="ECO:0007669"/>
    <property type="project" value="TreeGrafter"/>
</dbReference>
<dbReference type="Pfam" id="PF24842">
    <property type="entry name" value="UFD1_N2"/>
    <property type="match status" value="1"/>
</dbReference>
<dbReference type="AlphaFoldDB" id="X6NNU5"/>
<dbReference type="Proteomes" id="UP000023152">
    <property type="component" value="Unassembled WGS sequence"/>
</dbReference>
<reference evidence="3 4" key="1">
    <citation type="journal article" date="2013" name="Curr. Biol.">
        <title>The Genome of the Foraminiferan Reticulomyxa filosa.</title>
        <authorList>
            <person name="Glockner G."/>
            <person name="Hulsmann N."/>
            <person name="Schleicher M."/>
            <person name="Noegel A.A."/>
            <person name="Eichinger L."/>
            <person name="Gallinger C."/>
            <person name="Pawlowski J."/>
            <person name="Sierra R."/>
            <person name="Euteneuer U."/>
            <person name="Pillet L."/>
            <person name="Moustafa A."/>
            <person name="Platzer M."/>
            <person name="Groth M."/>
            <person name="Szafranski K."/>
            <person name="Schliwa M."/>
        </authorList>
    </citation>
    <scope>NUCLEOTIDE SEQUENCE [LARGE SCALE GENOMIC DNA]</scope>
</reference>
<evidence type="ECO:0000259" key="2">
    <source>
        <dbReference type="Pfam" id="PF24842"/>
    </source>
</evidence>
<dbReference type="PANTHER" id="PTHR12555">
    <property type="entry name" value="UBIQUITIN FUSION DEGRADATON PROTEIN 1"/>
    <property type="match status" value="1"/>
</dbReference>
<dbReference type="GO" id="GO:0006511">
    <property type="term" value="P:ubiquitin-dependent protein catabolic process"/>
    <property type="evidence" value="ECO:0007669"/>
    <property type="project" value="InterPro"/>
</dbReference>
<comment type="caution">
    <text evidence="3">The sequence shown here is derived from an EMBL/GenBank/DDBJ whole genome shotgun (WGS) entry which is preliminary data.</text>
</comment>
<dbReference type="GO" id="GO:0031593">
    <property type="term" value="F:polyubiquitin modification-dependent protein binding"/>
    <property type="evidence" value="ECO:0007669"/>
    <property type="project" value="TreeGrafter"/>
</dbReference>
<feature type="compositionally biased region" description="Polar residues" evidence="1">
    <location>
        <begin position="235"/>
        <end position="244"/>
    </location>
</feature>
<name>X6NNU5_RETFI</name>
<evidence type="ECO:0000256" key="1">
    <source>
        <dbReference type="SAM" id="MobiDB-lite"/>
    </source>
</evidence>
<feature type="domain" description="Ubiquitin fusion degradation protein UFD1 N-terminal subdomain 2" evidence="2">
    <location>
        <begin position="36"/>
        <end position="119"/>
    </location>
</feature>
<dbReference type="InterPro" id="IPR055418">
    <property type="entry name" value="UFD1_N2"/>
</dbReference>
<feature type="compositionally biased region" description="Low complexity" evidence="1">
    <location>
        <begin position="220"/>
        <end position="234"/>
    </location>
</feature>
<sequence length="315" mass="35024">TAEEGNVYLPLWMMDNLGLDPSGSSMVELETVSLSKGQFVEFQAHETKFAMLNNPRVVLENTLRSYSALTVGDTIPVQFAGKTYKLDVTDVQPKVNAGLNVPYAISIIETDIKVEFKEPRDYKQWEKAQKEKKEESQKQLQDSDNKYAVCLFCVCLVYIYAVNHVKFQTITFGGQEEEEDKDWVLDAAKSDKSSYFKELEESGAKGNALKRSSSSLRKNFSSNSLSSAASPASPTGANTYSLPSKTRGAPLGASTAKPITAGNNQKSKTIRKEEEVVGNMRYIYEIDESGNRTCIRKLPVRNNLWTASSGHKLQD</sequence>
<evidence type="ECO:0000313" key="4">
    <source>
        <dbReference type="Proteomes" id="UP000023152"/>
    </source>
</evidence>
<dbReference type="EMBL" id="ASPP01007147">
    <property type="protein sequence ID" value="ETO27608.1"/>
    <property type="molecule type" value="Genomic_DNA"/>
</dbReference>
<proteinExistence type="predicted"/>